<evidence type="ECO:0000313" key="3">
    <source>
        <dbReference type="Proteomes" id="UP000287687"/>
    </source>
</evidence>
<dbReference type="EMBL" id="SBIP01000002">
    <property type="protein sequence ID" value="RWX78481.1"/>
    <property type="molecule type" value="Genomic_DNA"/>
</dbReference>
<keyword evidence="1" id="KW-0812">Transmembrane</keyword>
<dbReference type="Proteomes" id="UP000287687">
    <property type="component" value="Unassembled WGS sequence"/>
</dbReference>
<reference evidence="2 3" key="1">
    <citation type="submission" date="2019-01" db="EMBL/GenBank/DDBJ databases">
        <title>The draft genome of Rhizobium sp. 24NR.</title>
        <authorList>
            <person name="Liu L."/>
            <person name="Liang L."/>
            <person name="Shi S."/>
            <person name="Xu L."/>
            <person name="Wang X."/>
            <person name="Li L."/>
            <person name="Zhang X."/>
        </authorList>
    </citation>
    <scope>NUCLEOTIDE SEQUENCE [LARGE SCALE GENOMIC DNA]</scope>
    <source>
        <strain evidence="2 3">24NR</strain>
    </source>
</reference>
<keyword evidence="1" id="KW-0472">Membrane</keyword>
<comment type="caution">
    <text evidence="2">The sequence shown here is derived from an EMBL/GenBank/DDBJ whole genome shotgun (WGS) entry which is preliminary data.</text>
</comment>
<dbReference type="OrthoDB" id="7273400at2"/>
<keyword evidence="3" id="KW-1185">Reference proteome</keyword>
<dbReference type="RefSeq" id="WP_128442459.1">
    <property type="nucleotide sequence ID" value="NZ_SBIP01000002.1"/>
</dbReference>
<keyword evidence="1" id="KW-1133">Transmembrane helix</keyword>
<sequence length="88" mass="9420">MGEPFDFEVEERRLVLIQNERAKLRANALDRLSTASAAAGFIAPVASISNGGVSFGISISVVASTTAWIFTAAMLHLGARFSLRKLKP</sequence>
<feature type="transmembrane region" description="Helical" evidence="1">
    <location>
        <begin position="55"/>
        <end position="77"/>
    </location>
</feature>
<evidence type="ECO:0000313" key="2">
    <source>
        <dbReference type="EMBL" id="RWX78481.1"/>
    </source>
</evidence>
<protein>
    <submittedName>
        <fullName evidence="2">Uncharacterized protein</fullName>
    </submittedName>
</protein>
<gene>
    <name evidence="2" type="ORF">EPK99_07650</name>
</gene>
<accession>A0A444LHI1</accession>
<evidence type="ECO:0000256" key="1">
    <source>
        <dbReference type="SAM" id="Phobius"/>
    </source>
</evidence>
<organism evidence="2 3">
    <name type="scientific">Neorhizobium lilium</name>
    <dbReference type="NCBI Taxonomy" id="2503024"/>
    <lineage>
        <taxon>Bacteria</taxon>
        <taxon>Pseudomonadati</taxon>
        <taxon>Pseudomonadota</taxon>
        <taxon>Alphaproteobacteria</taxon>
        <taxon>Hyphomicrobiales</taxon>
        <taxon>Rhizobiaceae</taxon>
        <taxon>Rhizobium/Agrobacterium group</taxon>
        <taxon>Neorhizobium</taxon>
    </lineage>
</organism>
<proteinExistence type="predicted"/>
<name>A0A444LHI1_9HYPH</name>
<dbReference type="AlphaFoldDB" id="A0A444LHI1"/>